<dbReference type="Gene3D" id="2.170.130.10">
    <property type="entry name" value="TonB-dependent receptor, plug domain"/>
    <property type="match status" value="1"/>
</dbReference>
<dbReference type="GO" id="GO:0015891">
    <property type="term" value="P:siderophore transport"/>
    <property type="evidence" value="ECO:0007669"/>
    <property type="project" value="InterPro"/>
</dbReference>
<dbReference type="Pfam" id="PF07715">
    <property type="entry name" value="Plug"/>
    <property type="match status" value="1"/>
</dbReference>
<keyword evidence="15" id="KW-1185">Reference proteome</keyword>
<dbReference type="GO" id="GO:0038023">
    <property type="term" value="F:signaling receptor activity"/>
    <property type="evidence" value="ECO:0007669"/>
    <property type="project" value="InterPro"/>
</dbReference>
<evidence type="ECO:0000256" key="7">
    <source>
        <dbReference type="ARBA" id="ARBA00023136"/>
    </source>
</evidence>
<evidence type="ECO:0000259" key="12">
    <source>
        <dbReference type="Pfam" id="PF00593"/>
    </source>
</evidence>
<proteinExistence type="inferred from homology"/>
<keyword evidence="6 11" id="KW-0798">TonB box</keyword>
<evidence type="ECO:0000256" key="11">
    <source>
        <dbReference type="RuleBase" id="RU003357"/>
    </source>
</evidence>
<reference evidence="14 15" key="1">
    <citation type="submission" date="2016-07" db="EMBL/GenBank/DDBJ databases">
        <title>Comparative genomics of the Campylobacter concisus group.</title>
        <authorList>
            <person name="Miller W.G."/>
            <person name="Yee E."/>
            <person name="Chapman M.H."/>
            <person name="Huynh S."/>
            <person name="Bono J.L."/>
            <person name="On S.L.W."/>
            <person name="StLeger J."/>
            <person name="Foster G."/>
            <person name="Parker C.T."/>
        </authorList>
    </citation>
    <scope>NUCLEOTIDE SEQUENCE [LARGE SCALE GENOMIC DNA]</scope>
    <source>
        <strain evidence="14 15">CCUG 21559</strain>
    </source>
</reference>
<evidence type="ECO:0000313" key="14">
    <source>
        <dbReference type="EMBL" id="QCD45227.1"/>
    </source>
</evidence>
<dbReference type="Gene3D" id="2.40.170.20">
    <property type="entry name" value="TonB-dependent receptor, beta-barrel domain"/>
    <property type="match status" value="1"/>
</dbReference>
<dbReference type="NCBIfam" id="TIGR01783">
    <property type="entry name" value="TonB-siderophor"/>
    <property type="match status" value="1"/>
</dbReference>
<evidence type="ECO:0000256" key="9">
    <source>
        <dbReference type="ARBA" id="ARBA00023237"/>
    </source>
</evidence>
<dbReference type="InterPro" id="IPR039426">
    <property type="entry name" value="TonB-dep_rcpt-like"/>
</dbReference>
<keyword evidence="3 10" id="KW-0813">Transport</keyword>
<comment type="similarity">
    <text evidence="2 10 11">Belongs to the TonB-dependent receptor family.</text>
</comment>
<sequence length="702" mass="79542">MKKTIFLVANLAFISHLLADEQKELQGIYITAFVRQDDVNYQAKELVKSTTRLNLSSRQTPQSLSVITEARLKDSNINDYQVLLKNIPGVTLNKWDERVYPSARGFKIDYYLLDSMPSFGGFSLGANDMSLLPYERVEVVKGANGLLAGAGNPAASLNFIRKRADSKELKGSFSLNAGSYDKYGINADVSSPLNADGSVRARILFSHDDAKSYMDYYNRHNTAIYGVLDSDISDNSWLSLGMFYQELKRHGIRWGGMPAFNADGSRRNFSKNEIFSQPWTRWDLKTLDFYADFRHYFLNEASLNLSYSFRRANTDSNLLYYGGKVNNDNTKNMQDLSIYANKREEKIHNIDAYINLPYEAFKLEHEFVFGAMYNLYKQGDDEVSSYWHNKTTPAGIAYTKNSVIDFSNLYLSDPKFAYKNQNNANKTTQKAIYFANKLSLTDELKFLLGARLSYYKYKENGGKGNRNFTNELTPYIGLTYDLGQNHTLYTSYTSIFKPQSVKDANDKYLDPINGKDYEIGIKGDYFDGALSASFGLFRIEQDKLGVDTGRKNSATGESIYEAKKGVTSKGFEIDASGNITKNFTISTGVTHFNAKDADGKKYDTQSSRTTANLFAKYKIGNFRIGGGLEYKSKIYVESGNTKITQDAYTLANLMLGYNISKNFDIQLNVDNLFNKRYFEGIGANKMVYGDPRTFNLKFSYNF</sequence>
<name>A0A6G5QI23_9BACT</name>
<dbReference type="AlphaFoldDB" id="A0A6G5QI23"/>
<dbReference type="Pfam" id="PF00593">
    <property type="entry name" value="TonB_dep_Rec_b-barrel"/>
    <property type="match status" value="1"/>
</dbReference>
<evidence type="ECO:0000256" key="1">
    <source>
        <dbReference type="ARBA" id="ARBA00004571"/>
    </source>
</evidence>
<evidence type="ECO:0000256" key="4">
    <source>
        <dbReference type="ARBA" id="ARBA00022452"/>
    </source>
</evidence>
<dbReference type="SUPFAM" id="SSF56935">
    <property type="entry name" value="Porins"/>
    <property type="match status" value="1"/>
</dbReference>
<dbReference type="InterPro" id="IPR037066">
    <property type="entry name" value="Plug_dom_sf"/>
</dbReference>
<evidence type="ECO:0000256" key="6">
    <source>
        <dbReference type="ARBA" id="ARBA00023077"/>
    </source>
</evidence>
<evidence type="ECO:0000256" key="8">
    <source>
        <dbReference type="ARBA" id="ARBA00023170"/>
    </source>
</evidence>
<dbReference type="PANTHER" id="PTHR32552">
    <property type="entry name" value="FERRICHROME IRON RECEPTOR-RELATED"/>
    <property type="match status" value="1"/>
</dbReference>
<dbReference type="PANTHER" id="PTHR32552:SF74">
    <property type="entry name" value="HYDROXAMATE SIDEROPHORE RECEPTOR FHUE"/>
    <property type="match status" value="1"/>
</dbReference>
<evidence type="ECO:0000256" key="10">
    <source>
        <dbReference type="PROSITE-ProRule" id="PRU01360"/>
    </source>
</evidence>
<dbReference type="Proteomes" id="UP000503264">
    <property type="component" value="Chromosome"/>
</dbReference>
<keyword evidence="5 10" id="KW-0812">Transmembrane</keyword>
<dbReference type="InterPro" id="IPR000531">
    <property type="entry name" value="Beta-barrel_TonB"/>
</dbReference>
<comment type="subcellular location">
    <subcellularLocation>
        <location evidence="1 10">Cell outer membrane</location>
        <topology evidence="1 10">Multi-pass membrane protein</topology>
    </subcellularLocation>
</comment>
<dbReference type="InterPro" id="IPR036942">
    <property type="entry name" value="Beta-barrel_TonB_sf"/>
</dbReference>
<evidence type="ECO:0000256" key="2">
    <source>
        <dbReference type="ARBA" id="ARBA00009810"/>
    </source>
</evidence>
<accession>A0A6G5QI23</accession>
<dbReference type="PROSITE" id="PS52016">
    <property type="entry name" value="TONB_DEPENDENT_REC_3"/>
    <property type="match status" value="1"/>
</dbReference>
<dbReference type="GO" id="GO:0015344">
    <property type="term" value="F:siderophore uptake transmembrane transporter activity"/>
    <property type="evidence" value="ECO:0007669"/>
    <property type="project" value="TreeGrafter"/>
</dbReference>
<dbReference type="CDD" id="cd01347">
    <property type="entry name" value="ligand_gated_channel"/>
    <property type="match status" value="1"/>
</dbReference>
<dbReference type="GO" id="GO:0009279">
    <property type="term" value="C:cell outer membrane"/>
    <property type="evidence" value="ECO:0007669"/>
    <property type="project" value="UniProtKB-SubCell"/>
</dbReference>
<keyword evidence="4 10" id="KW-1134">Transmembrane beta strand</keyword>
<keyword evidence="7 10" id="KW-0472">Membrane</keyword>
<protein>
    <submittedName>
        <fullName evidence="14">Putative TonB-dependent ferric coprogen/ferric rhodotorulic acid receptor</fullName>
    </submittedName>
</protein>
<dbReference type="InterPro" id="IPR010105">
    <property type="entry name" value="TonB_sidphr_rcpt"/>
</dbReference>
<evidence type="ECO:0000256" key="3">
    <source>
        <dbReference type="ARBA" id="ARBA00022448"/>
    </source>
</evidence>
<keyword evidence="8 14" id="KW-0675">Receptor</keyword>
<feature type="domain" description="TonB-dependent receptor plug" evidence="13">
    <location>
        <begin position="58"/>
        <end position="155"/>
    </location>
</feature>
<dbReference type="EMBL" id="CP012542">
    <property type="protein sequence ID" value="QCD45227.1"/>
    <property type="molecule type" value="Genomic_DNA"/>
</dbReference>
<evidence type="ECO:0000256" key="5">
    <source>
        <dbReference type="ARBA" id="ARBA00022692"/>
    </source>
</evidence>
<evidence type="ECO:0000313" key="15">
    <source>
        <dbReference type="Proteomes" id="UP000503264"/>
    </source>
</evidence>
<evidence type="ECO:0000259" key="13">
    <source>
        <dbReference type="Pfam" id="PF07715"/>
    </source>
</evidence>
<gene>
    <name evidence="14" type="ORF">CMUC_1466</name>
</gene>
<organism evidence="14 15">
    <name type="scientific">Campylobacter mucosalis CCUG 21559</name>
    <dbReference type="NCBI Taxonomy" id="1032067"/>
    <lineage>
        <taxon>Bacteria</taxon>
        <taxon>Pseudomonadati</taxon>
        <taxon>Campylobacterota</taxon>
        <taxon>Epsilonproteobacteria</taxon>
        <taxon>Campylobacterales</taxon>
        <taxon>Campylobacteraceae</taxon>
        <taxon>Campylobacter</taxon>
    </lineage>
</organism>
<dbReference type="InterPro" id="IPR012910">
    <property type="entry name" value="Plug_dom"/>
</dbReference>
<feature type="domain" description="TonB-dependent receptor-like beta-barrel" evidence="12">
    <location>
        <begin position="253"/>
        <end position="672"/>
    </location>
</feature>
<dbReference type="RefSeq" id="WP_171994028.1">
    <property type="nucleotide sequence ID" value="NZ_CP012542.1"/>
</dbReference>
<keyword evidence="9 10" id="KW-0998">Cell outer membrane</keyword>